<sequence length="296" mass="33357">MTPTNNRYEVRKHHDIYTMYTLTDSQTNSSVTICPDRGAIAISCKLLGEELFYLDEATFIDPDANIRGGNPVLFPICGQLVEGRFEWDGAVYKMRNHGIARNRPWDVVSTSEAGEASVTVRLRSGEGTRMEYPFDFELLFTYALVDGHLQIRQTYHNLSDRSMPYYAGFHPYFRIGASKKLDFVTDATEYVDYNDNAVKPFEGSIEMDGLKESVVFLNANRRDISFPGPAGAGDVIHLSYSDAFKYVVLWQVDGKPFICVEPWMAINSALNTRKGLPLLEPGGKQELELTIGYTKS</sequence>
<gene>
    <name evidence="1" type="ORF">ACFPYJ_19990</name>
</gene>
<dbReference type="PANTHER" id="PTHR11122">
    <property type="entry name" value="APOSPORY-ASSOCIATED PROTEIN C-RELATED"/>
    <property type="match status" value="1"/>
</dbReference>
<dbReference type="EMBL" id="JBHSOW010000072">
    <property type="protein sequence ID" value="MFC5651350.1"/>
    <property type="molecule type" value="Genomic_DNA"/>
</dbReference>
<dbReference type="Proteomes" id="UP001596047">
    <property type="component" value="Unassembled WGS sequence"/>
</dbReference>
<dbReference type="InterPro" id="IPR011013">
    <property type="entry name" value="Gal_mutarotase_sf_dom"/>
</dbReference>
<dbReference type="InterPro" id="IPR008183">
    <property type="entry name" value="Aldose_1/G6P_1-epimerase"/>
</dbReference>
<dbReference type="InterPro" id="IPR014718">
    <property type="entry name" value="GH-type_carb-bd"/>
</dbReference>
<dbReference type="SUPFAM" id="SSF74650">
    <property type="entry name" value="Galactose mutarotase-like"/>
    <property type="match status" value="1"/>
</dbReference>
<accession>A0ABW0W0D2</accession>
<organism evidence="1 2">
    <name type="scientific">Paenibacillus solisilvae</name>
    <dbReference type="NCBI Taxonomy" id="2486751"/>
    <lineage>
        <taxon>Bacteria</taxon>
        <taxon>Bacillati</taxon>
        <taxon>Bacillota</taxon>
        <taxon>Bacilli</taxon>
        <taxon>Bacillales</taxon>
        <taxon>Paenibacillaceae</taxon>
        <taxon>Paenibacillus</taxon>
    </lineage>
</organism>
<evidence type="ECO:0000313" key="1">
    <source>
        <dbReference type="EMBL" id="MFC5651350.1"/>
    </source>
</evidence>
<dbReference type="Gene3D" id="2.70.98.10">
    <property type="match status" value="1"/>
</dbReference>
<name>A0ABW0W0D2_9BACL</name>
<dbReference type="RefSeq" id="WP_379189964.1">
    <property type="nucleotide sequence ID" value="NZ_JBHSOW010000072.1"/>
</dbReference>
<evidence type="ECO:0000313" key="2">
    <source>
        <dbReference type="Proteomes" id="UP001596047"/>
    </source>
</evidence>
<keyword evidence="2" id="KW-1185">Reference proteome</keyword>
<dbReference type="PANTHER" id="PTHR11122:SF13">
    <property type="entry name" value="GLUCOSE-6-PHOSPHATE 1-EPIMERASE"/>
    <property type="match status" value="1"/>
</dbReference>
<reference evidence="2" key="1">
    <citation type="journal article" date="2019" name="Int. J. Syst. Evol. Microbiol.">
        <title>The Global Catalogue of Microorganisms (GCM) 10K type strain sequencing project: providing services to taxonomists for standard genome sequencing and annotation.</title>
        <authorList>
            <consortium name="The Broad Institute Genomics Platform"/>
            <consortium name="The Broad Institute Genome Sequencing Center for Infectious Disease"/>
            <person name="Wu L."/>
            <person name="Ma J."/>
        </authorList>
    </citation>
    <scope>NUCLEOTIDE SEQUENCE [LARGE SCALE GENOMIC DNA]</scope>
    <source>
        <strain evidence="2">CGMCC 1.3240</strain>
    </source>
</reference>
<dbReference type="Pfam" id="PF01263">
    <property type="entry name" value="Aldose_epim"/>
    <property type="match status" value="1"/>
</dbReference>
<proteinExistence type="predicted"/>
<protein>
    <submittedName>
        <fullName evidence="1">Aldose epimerase</fullName>
    </submittedName>
</protein>
<comment type="caution">
    <text evidence="1">The sequence shown here is derived from an EMBL/GenBank/DDBJ whole genome shotgun (WGS) entry which is preliminary data.</text>
</comment>